<feature type="region of interest" description="Disordered" evidence="1">
    <location>
        <begin position="24"/>
        <end position="51"/>
    </location>
</feature>
<sequence>MLHTPALHMSSLLHLLPAPPPSLFLLPTSPRGGRGSGGLESPGQGPRGAGFAKLTLSASPISHPPVRRPQEIISELLVVNLLLKCLTELVNQLINRSRCSRLIHTPTWQETGKAQGGTKKETRHPAPNRSVDPEHGVKFSKHLLAQKTSDQGTQKEQRGSLEF</sequence>
<evidence type="ECO:0000313" key="2">
    <source>
        <dbReference type="EMBL" id="KAF6440974.1"/>
    </source>
</evidence>
<accession>A0A7J8EZR1</accession>
<dbReference type="Proteomes" id="UP000593571">
    <property type="component" value="Unassembled WGS sequence"/>
</dbReference>
<gene>
    <name evidence="2" type="ORF">HJG63_012209</name>
</gene>
<feature type="compositionally biased region" description="Gly residues" evidence="1">
    <location>
        <begin position="32"/>
        <end position="48"/>
    </location>
</feature>
<keyword evidence="3" id="KW-1185">Reference proteome</keyword>
<organism evidence="2 3">
    <name type="scientific">Rousettus aegyptiacus</name>
    <name type="common">Egyptian fruit bat</name>
    <name type="synonym">Pteropus aegyptiacus</name>
    <dbReference type="NCBI Taxonomy" id="9407"/>
    <lineage>
        <taxon>Eukaryota</taxon>
        <taxon>Metazoa</taxon>
        <taxon>Chordata</taxon>
        <taxon>Craniata</taxon>
        <taxon>Vertebrata</taxon>
        <taxon>Euteleostomi</taxon>
        <taxon>Mammalia</taxon>
        <taxon>Eutheria</taxon>
        <taxon>Laurasiatheria</taxon>
        <taxon>Chiroptera</taxon>
        <taxon>Yinpterochiroptera</taxon>
        <taxon>Pteropodoidea</taxon>
        <taxon>Pteropodidae</taxon>
        <taxon>Rousettinae</taxon>
        <taxon>Rousettus</taxon>
    </lineage>
</organism>
<reference evidence="2 3" key="1">
    <citation type="journal article" date="2020" name="Nature">
        <title>Six reference-quality genomes reveal evolution of bat adaptations.</title>
        <authorList>
            <person name="Jebb D."/>
            <person name="Huang Z."/>
            <person name="Pippel M."/>
            <person name="Hughes G.M."/>
            <person name="Lavrichenko K."/>
            <person name="Devanna P."/>
            <person name="Winkler S."/>
            <person name="Jermiin L.S."/>
            <person name="Skirmuntt E.C."/>
            <person name="Katzourakis A."/>
            <person name="Burkitt-Gray L."/>
            <person name="Ray D.A."/>
            <person name="Sullivan K.A.M."/>
            <person name="Roscito J.G."/>
            <person name="Kirilenko B.M."/>
            <person name="Davalos L.M."/>
            <person name="Corthals A.P."/>
            <person name="Power M.L."/>
            <person name="Jones G."/>
            <person name="Ransome R.D."/>
            <person name="Dechmann D.K.N."/>
            <person name="Locatelli A.G."/>
            <person name="Puechmaille S.J."/>
            <person name="Fedrigo O."/>
            <person name="Jarvis E.D."/>
            <person name="Hiller M."/>
            <person name="Vernes S.C."/>
            <person name="Myers E.W."/>
            <person name="Teeling E.C."/>
        </authorList>
    </citation>
    <scope>NUCLEOTIDE SEQUENCE [LARGE SCALE GENOMIC DNA]</scope>
    <source>
        <strain evidence="2">MRouAeg1</strain>
        <tissue evidence="2">Muscle</tissue>
    </source>
</reference>
<dbReference type="AlphaFoldDB" id="A0A7J8EZR1"/>
<name>A0A7J8EZR1_ROUAE</name>
<comment type="caution">
    <text evidence="2">The sequence shown here is derived from an EMBL/GenBank/DDBJ whole genome shotgun (WGS) entry which is preliminary data.</text>
</comment>
<feature type="region of interest" description="Disordered" evidence="1">
    <location>
        <begin position="110"/>
        <end position="163"/>
    </location>
</feature>
<dbReference type="EMBL" id="JACASE010000008">
    <property type="protein sequence ID" value="KAF6440974.1"/>
    <property type="molecule type" value="Genomic_DNA"/>
</dbReference>
<protein>
    <submittedName>
        <fullName evidence="2">Uncharacterized protein</fullName>
    </submittedName>
</protein>
<evidence type="ECO:0000313" key="3">
    <source>
        <dbReference type="Proteomes" id="UP000593571"/>
    </source>
</evidence>
<feature type="compositionally biased region" description="Basic and acidic residues" evidence="1">
    <location>
        <begin position="153"/>
        <end position="163"/>
    </location>
</feature>
<proteinExistence type="predicted"/>
<evidence type="ECO:0000256" key="1">
    <source>
        <dbReference type="SAM" id="MobiDB-lite"/>
    </source>
</evidence>